<dbReference type="PANTHER" id="PTHR30461">
    <property type="entry name" value="DNA-INVERTASE FROM LAMBDOID PROPHAGE"/>
    <property type="match status" value="1"/>
</dbReference>
<comment type="caution">
    <text evidence="4">The sequence shown here is derived from an EMBL/GenBank/DDBJ whole genome shotgun (WGS) entry which is preliminary data.</text>
</comment>
<evidence type="ECO:0000256" key="1">
    <source>
        <dbReference type="SAM" id="Coils"/>
    </source>
</evidence>
<evidence type="ECO:0000313" key="4">
    <source>
        <dbReference type="EMBL" id="TDP84816.1"/>
    </source>
</evidence>
<reference evidence="4 5" key="1">
    <citation type="submission" date="2019-03" db="EMBL/GenBank/DDBJ databases">
        <title>Genomic Encyclopedia of Type Strains, Phase IV (KMG-IV): sequencing the most valuable type-strain genomes for metagenomic binning, comparative biology and taxonomic classification.</title>
        <authorList>
            <person name="Goeker M."/>
        </authorList>
    </citation>
    <scope>NUCLEOTIDE SEQUENCE [LARGE SCALE GENOMIC DNA]</scope>
    <source>
        <strain evidence="4 5">DSM 11901</strain>
    </source>
</reference>
<feature type="domain" description="Recombinase" evidence="3">
    <location>
        <begin position="159"/>
        <end position="298"/>
    </location>
</feature>
<dbReference type="PROSITE" id="PS51736">
    <property type="entry name" value="RECOMBINASES_3"/>
    <property type="match status" value="1"/>
</dbReference>
<dbReference type="Pfam" id="PF07508">
    <property type="entry name" value="Recombinase"/>
    <property type="match status" value="1"/>
</dbReference>
<keyword evidence="1" id="KW-0175">Coiled coil</keyword>
<dbReference type="InterPro" id="IPR011109">
    <property type="entry name" value="DNA_bind_recombinase_dom"/>
</dbReference>
<dbReference type="SMART" id="SM00857">
    <property type="entry name" value="Resolvase"/>
    <property type="match status" value="1"/>
</dbReference>
<protein>
    <submittedName>
        <fullName evidence="4">DNA invertase Pin-like site-specific DNA recombinase</fullName>
    </submittedName>
</protein>
<dbReference type="AlphaFoldDB" id="A0A4R6RGN3"/>
<organism evidence="4 5">
    <name type="scientific">Aquabacterium commune</name>
    <dbReference type="NCBI Taxonomy" id="70586"/>
    <lineage>
        <taxon>Bacteria</taxon>
        <taxon>Pseudomonadati</taxon>
        <taxon>Pseudomonadota</taxon>
        <taxon>Betaproteobacteria</taxon>
        <taxon>Burkholderiales</taxon>
        <taxon>Aquabacterium</taxon>
    </lineage>
</organism>
<dbReference type="GO" id="GO:0003677">
    <property type="term" value="F:DNA binding"/>
    <property type="evidence" value="ECO:0007669"/>
    <property type="project" value="InterPro"/>
</dbReference>
<dbReference type="Gene3D" id="3.90.1750.20">
    <property type="entry name" value="Putative Large Serine Recombinase, Chain B, Domain 2"/>
    <property type="match status" value="1"/>
</dbReference>
<dbReference type="GO" id="GO:0000150">
    <property type="term" value="F:DNA strand exchange activity"/>
    <property type="evidence" value="ECO:0007669"/>
    <property type="project" value="InterPro"/>
</dbReference>
<dbReference type="InterPro" id="IPR050639">
    <property type="entry name" value="SSR_resolvase"/>
</dbReference>
<proteinExistence type="predicted"/>
<dbReference type="SUPFAM" id="SSF53041">
    <property type="entry name" value="Resolvase-like"/>
    <property type="match status" value="1"/>
</dbReference>
<dbReference type="InterPro" id="IPR036162">
    <property type="entry name" value="Resolvase-like_N_sf"/>
</dbReference>
<evidence type="ECO:0000259" key="3">
    <source>
        <dbReference type="PROSITE" id="PS51737"/>
    </source>
</evidence>
<dbReference type="CDD" id="cd00338">
    <property type="entry name" value="Ser_Recombinase"/>
    <property type="match status" value="1"/>
</dbReference>
<dbReference type="EMBL" id="SNXW01000003">
    <property type="protein sequence ID" value="TDP84816.1"/>
    <property type="molecule type" value="Genomic_DNA"/>
</dbReference>
<dbReference type="InterPro" id="IPR038109">
    <property type="entry name" value="DNA_bind_recomb_sf"/>
</dbReference>
<dbReference type="PANTHER" id="PTHR30461:SF23">
    <property type="entry name" value="DNA RECOMBINASE-RELATED"/>
    <property type="match status" value="1"/>
</dbReference>
<accession>A0A4R6RGN3</accession>
<dbReference type="Proteomes" id="UP000294593">
    <property type="component" value="Unassembled WGS sequence"/>
</dbReference>
<evidence type="ECO:0000259" key="2">
    <source>
        <dbReference type="PROSITE" id="PS51736"/>
    </source>
</evidence>
<keyword evidence="5" id="KW-1185">Reference proteome</keyword>
<gene>
    <name evidence="4" type="ORF">EV672_103390</name>
</gene>
<dbReference type="InterPro" id="IPR006119">
    <property type="entry name" value="Resolv_N"/>
</dbReference>
<dbReference type="Pfam" id="PF00239">
    <property type="entry name" value="Resolvase"/>
    <property type="match status" value="1"/>
</dbReference>
<evidence type="ECO:0000313" key="5">
    <source>
        <dbReference type="Proteomes" id="UP000294593"/>
    </source>
</evidence>
<sequence length="552" mass="60091">MLRAAIYARFSSDMQNETSLDDQIRKCRQMADDEGFLVEESLIFTDAAISGHGKDIKKRQGLARLFDAWDGGYIDIVLCTEMSRLGRDAVGGLAVIARLHDGGVHLLTSDGIDSRRTGWMMLAMIRLGLATEEARTLSARVSRSMTGVLERGGLIAPPPIGYALDVNAYRDPNRAAGALWRIDPEKAQVVRDMFTMRAQGMSMYQIARALNDRGVPSARNGRDGLPTVWRAGSVNRILRNAIYKGLFVYGGSSFSVTRSRKTGVPLETKVFDRPHLRIVEDDLWEKCNPPARPKRARGGAKHLLSGLVSCGQCPAYLNVKVSGVHASLACQQCEQRSRCEEGAPRAMYTSPRAALAALRAVLLDAVSKAGAIEEVRTRLRQRLKNGPAAELQAAQSEVKKLASAESRLLELAVQPCIGIEVVGAKLSENRAALATAKARLQALSKEAGSLTAAAVERQCAVTADDLVDRLLAGQPSVLQVRAMLGRLVQRFVYVNCPGRGQAVFEIELVPGALIALAADDKQLDEQSATYQVTTRIDRASKTNVFTQVKRIK</sequence>
<feature type="domain" description="Resolvase/invertase-type recombinase catalytic" evidence="2">
    <location>
        <begin position="3"/>
        <end position="152"/>
    </location>
</feature>
<name>A0A4R6RGN3_9BURK</name>
<dbReference type="Gene3D" id="3.40.50.1390">
    <property type="entry name" value="Resolvase, N-terminal catalytic domain"/>
    <property type="match status" value="1"/>
</dbReference>
<feature type="coiled-coil region" evidence="1">
    <location>
        <begin position="426"/>
        <end position="453"/>
    </location>
</feature>
<dbReference type="PROSITE" id="PS51737">
    <property type="entry name" value="RECOMBINASE_DNA_BIND"/>
    <property type="match status" value="1"/>
</dbReference>
<dbReference type="RefSeq" id="WP_133608082.1">
    <property type="nucleotide sequence ID" value="NZ_SNXW01000003.1"/>
</dbReference>
<dbReference type="OrthoDB" id="8585334at2"/>